<evidence type="ECO:0000256" key="8">
    <source>
        <dbReference type="ARBA" id="ARBA00037071"/>
    </source>
</evidence>
<name>A0A1T4NMX1_9SPIR</name>
<dbReference type="EC" id="5.2.1.8" evidence="10"/>
<evidence type="ECO:0000256" key="4">
    <source>
        <dbReference type="ARBA" id="ARBA00022490"/>
    </source>
</evidence>
<keyword evidence="7 9" id="KW-0413">Isomerase</keyword>
<dbReference type="GO" id="GO:0005737">
    <property type="term" value="C:cytoplasm"/>
    <property type="evidence" value="ECO:0007669"/>
    <property type="project" value="UniProtKB-SubCell"/>
</dbReference>
<keyword evidence="6" id="KW-0143">Chaperone</keyword>
<sequence length="182" mass="19562">MKIEKNKMVKIHYTLKDDDGNVIDSSEGKEALEYLHGVGMLIPGMERELENREKGDKFSAVIEPKDGYGEYRPEYVVEVPRDRFDTSVEIEVGQKFQADTPTGAMLVTVTKVTPENITIDSNHELAGKNLHFDVEVVDVRDATEEEIAPYTAEGCGGCGGSCGGCGGGCSDGGCGSCGGCEE</sequence>
<evidence type="ECO:0000256" key="5">
    <source>
        <dbReference type="ARBA" id="ARBA00023110"/>
    </source>
</evidence>
<gene>
    <name evidence="12" type="ORF">SAMN02745152_01283</name>
</gene>
<dbReference type="GeneID" id="303367524"/>
<dbReference type="OrthoDB" id="9808891at2"/>
<feature type="domain" description="PPIase FKBP-type" evidence="11">
    <location>
        <begin position="6"/>
        <end position="82"/>
    </location>
</feature>
<evidence type="ECO:0000256" key="1">
    <source>
        <dbReference type="ARBA" id="ARBA00000971"/>
    </source>
</evidence>
<dbReference type="InterPro" id="IPR046357">
    <property type="entry name" value="PPIase_dom_sf"/>
</dbReference>
<keyword evidence="4" id="KW-0963">Cytoplasm</keyword>
<keyword evidence="13" id="KW-1185">Reference proteome</keyword>
<dbReference type="Proteomes" id="UP000190395">
    <property type="component" value="Unassembled WGS sequence"/>
</dbReference>
<evidence type="ECO:0000259" key="11">
    <source>
        <dbReference type="PROSITE" id="PS50059"/>
    </source>
</evidence>
<comment type="similarity">
    <text evidence="3 10">Belongs to the FKBP-type PPIase family.</text>
</comment>
<dbReference type="Gene3D" id="3.10.50.40">
    <property type="match status" value="1"/>
</dbReference>
<comment type="subcellular location">
    <subcellularLocation>
        <location evidence="2">Cytoplasm</location>
    </subcellularLocation>
</comment>
<dbReference type="STRING" id="225004.SAMN02745152_01283"/>
<keyword evidence="5 9" id="KW-0697">Rotamase</keyword>
<dbReference type="InterPro" id="IPR006058">
    <property type="entry name" value="2Fe2S_fd_BS"/>
</dbReference>
<dbReference type="GO" id="GO:0051537">
    <property type="term" value="F:2 iron, 2 sulfur cluster binding"/>
    <property type="evidence" value="ECO:0007669"/>
    <property type="project" value="InterPro"/>
</dbReference>
<evidence type="ECO:0000256" key="7">
    <source>
        <dbReference type="ARBA" id="ARBA00023235"/>
    </source>
</evidence>
<dbReference type="PANTHER" id="PTHR47861:SF3">
    <property type="entry name" value="FKBP-TYPE PEPTIDYL-PROLYL CIS-TRANS ISOMERASE SLYD"/>
    <property type="match status" value="1"/>
</dbReference>
<dbReference type="PROSITE" id="PS00197">
    <property type="entry name" value="2FE2S_FER_1"/>
    <property type="match status" value="1"/>
</dbReference>
<dbReference type="AlphaFoldDB" id="A0A1T4NMX1"/>
<proteinExistence type="inferred from homology"/>
<reference evidence="12 13" key="1">
    <citation type="submission" date="2017-02" db="EMBL/GenBank/DDBJ databases">
        <authorList>
            <person name="Peterson S.W."/>
        </authorList>
    </citation>
    <scope>NUCLEOTIDE SEQUENCE [LARGE SCALE GENOMIC DNA]</scope>
    <source>
        <strain evidence="12 13">ATCC BAA-909</strain>
    </source>
</reference>
<evidence type="ECO:0000256" key="3">
    <source>
        <dbReference type="ARBA" id="ARBA00006577"/>
    </source>
</evidence>
<accession>A0A1T4NMX1</accession>
<evidence type="ECO:0000256" key="2">
    <source>
        <dbReference type="ARBA" id="ARBA00004496"/>
    </source>
</evidence>
<protein>
    <recommendedName>
        <fullName evidence="10">Peptidyl-prolyl cis-trans isomerase</fullName>
        <ecNumber evidence="10">5.2.1.8</ecNumber>
    </recommendedName>
</protein>
<dbReference type="RefSeq" id="WP_078931024.1">
    <property type="nucleotide sequence ID" value="NZ_FUXC01000006.1"/>
</dbReference>
<comment type="catalytic activity">
    <reaction evidence="1 9 10">
        <text>[protein]-peptidylproline (omega=180) = [protein]-peptidylproline (omega=0)</text>
        <dbReference type="Rhea" id="RHEA:16237"/>
        <dbReference type="Rhea" id="RHEA-COMP:10747"/>
        <dbReference type="Rhea" id="RHEA-COMP:10748"/>
        <dbReference type="ChEBI" id="CHEBI:83833"/>
        <dbReference type="ChEBI" id="CHEBI:83834"/>
        <dbReference type="EC" id="5.2.1.8"/>
    </reaction>
</comment>
<dbReference type="GO" id="GO:0042026">
    <property type="term" value="P:protein refolding"/>
    <property type="evidence" value="ECO:0007669"/>
    <property type="project" value="UniProtKB-ARBA"/>
</dbReference>
<dbReference type="SUPFAM" id="SSF54534">
    <property type="entry name" value="FKBP-like"/>
    <property type="match status" value="1"/>
</dbReference>
<dbReference type="EMBL" id="FUXC01000006">
    <property type="protein sequence ID" value="SJZ80619.1"/>
    <property type="molecule type" value="Genomic_DNA"/>
</dbReference>
<dbReference type="GO" id="GO:0003755">
    <property type="term" value="F:peptidyl-prolyl cis-trans isomerase activity"/>
    <property type="evidence" value="ECO:0007669"/>
    <property type="project" value="UniProtKB-UniRule"/>
</dbReference>
<evidence type="ECO:0000256" key="10">
    <source>
        <dbReference type="RuleBase" id="RU003915"/>
    </source>
</evidence>
<evidence type="ECO:0000313" key="12">
    <source>
        <dbReference type="EMBL" id="SJZ80619.1"/>
    </source>
</evidence>
<organism evidence="12 13">
    <name type="scientific">Treponema berlinense</name>
    <dbReference type="NCBI Taxonomy" id="225004"/>
    <lineage>
        <taxon>Bacteria</taxon>
        <taxon>Pseudomonadati</taxon>
        <taxon>Spirochaetota</taxon>
        <taxon>Spirochaetia</taxon>
        <taxon>Spirochaetales</taxon>
        <taxon>Treponemataceae</taxon>
        <taxon>Treponema</taxon>
    </lineage>
</organism>
<dbReference type="Pfam" id="PF00254">
    <property type="entry name" value="FKBP_C"/>
    <property type="match status" value="1"/>
</dbReference>
<dbReference type="PROSITE" id="PS50059">
    <property type="entry name" value="FKBP_PPIASE"/>
    <property type="match status" value="1"/>
</dbReference>
<evidence type="ECO:0000256" key="9">
    <source>
        <dbReference type="PROSITE-ProRule" id="PRU00277"/>
    </source>
</evidence>
<evidence type="ECO:0000313" key="13">
    <source>
        <dbReference type="Proteomes" id="UP000190395"/>
    </source>
</evidence>
<dbReference type="InterPro" id="IPR001179">
    <property type="entry name" value="PPIase_FKBP_dom"/>
</dbReference>
<evidence type="ECO:0000256" key="6">
    <source>
        <dbReference type="ARBA" id="ARBA00023186"/>
    </source>
</evidence>
<dbReference type="PANTHER" id="PTHR47861">
    <property type="entry name" value="FKBP-TYPE PEPTIDYL-PROLYL CIS-TRANS ISOMERASE SLYD"/>
    <property type="match status" value="1"/>
</dbReference>
<comment type="function">
    <text evidence="8">Also involved in hydrogenase metallocenter assembly, probably by participating in the nickel insertion step. This function in hydrogenase biosynthesis requires chaperone activity and the presence of the metal-binding domain, but not PPIase activity.</text>
</comment>